<sequence length="357" mass="39223">MASRVYLERIATATFDSDVHEAFVRYAHGMLREERSRALFLRMAERSGITARYSPLFIDGTHGPTDVDAYEFYQSGSFPATAQRMALYKQFAPVLMRRALDRLALSQEERQRVRHVIVTSCTGFYAPGLDFDAVDYLGLDPSVERTMIGFMGCYAAMNALKQARHIVRSEPDDSVLVINLEICTLHLQESQELGEVLSFLVFGDGCAASLVSARPTGFELESFRAIRLENTSNLITWDIGDQGFDMVLSGQVPTAVGQALEAHRKDFVHDGSVALWAVHPGGRSVLDAVEDALALPTGALQASRDVLRQYGNMSSATVMFVLESIMRTARAGQRGCAMAFGPGLTAETMNFVTAPQS</sequence>
<dbReference type="InterPro" id="IPR001099">
    <property type="entry name" value="Chalcone/stilbene_synt_N"/>
</dbReference>
<dbReference type="PANTHER" id="PTHR11877">
    <property type="entry name" value="HYDROXYMETHYLGLUTARYL-COA SYNTHASE"/>
    <property type="match status" value="1"/>
</dbReference>
<organism evidence="6 7">
    <name type="scientific">Terriglobus roseus</name>
    <dbReference type="NCBI Taxonomy" id="392734"/>
    <lineage>
        <taxon>Bacteria</taxon>
        <taxon>Pseudomonadati</taxon>
        <taxon>Acidobacteriota</taxon>
        <taxon>Terriglobia</taxon>
        <taxon>Terriglobales</taxon>
        <taxon>Acidobacteriaceae</taxon>
        <taxon>Terriglobus</taxon>
    </lineage>
</organism>
<dbReference type="CDD" id="cd00831">
    <property type="entry name" value="CHS_like"/>
    <property type="match status" value="1"/>
</dbReference>
<feature type="domain" description="Chalcone/stilbene synthase C-terminal" evidence="5">
    <location>
        <begin position="228"/>
        <end position="350"/>
    </location>
</feature>
<dbReference type="InterPro" id="IPR012328">
    <property type="entry name" value="Chalcone/stilbene_synt_C"/>
</dbReference>
<evidence type="ECO:0000256" key="3">
    <source>
        <dbReference type="PIRSR" id="PIRSR000451-1"/>
    </source>
</evidence>
<dbReference type="SUPFAM" id="SSF53901">
    <property type="entry name" value="Thiolase-like"/>
    <property type="match status" value="1"/>
</dbReference>
<dbReference type="OrthoDB" id="9786288at2"/>
<dbReference type="PANTHER" id="PTHR11877:SF46">
    <property type="entry name" value="TYPE III POLYKETIDE SYNTHASE A"/>
    <property type="match status" value="1"/>
</dbReference>
<dbReference type="Pfam" id="PF02797">
    <property type="entry name" value="Chal_sti_synt_C"/>
    <property type="match status" value="1"/>
</dbReference>
<proteinExistence type="inferred from homology"/>
<dbReference type="Gene3D" id="3.40.47.10">
    <property type="match status" value="2"/>
</dbReference>
<evidence type="ECO:0000313" key="6">
    <source>
        <dbReference type="EMBL" id="SEB99757.1"/>
    </source>
</evidence>
<evidence type="ECO:0000259" key="4">
    <source>
        <dbReference type="Pfam" id="PF00195"/>
    </source>
</evidence>
<dbReference type="Pfam" id="PF00195">
    <property type="entry name" value="Chal_sti_synt_N"/>
    <property type="match status" value="1"/>
</dbReference>
<protein>
    <submittedName>
        <fullName evidence="6">Predicted naringenin-chalcone synthase</fullName>
    </submittedName>
</protein>
<evidence type="ECO:0000313" key="7">
    <source>
        <dbReference type="Proteomes" id="UP000182409"/>
    </source>
</evidence>
<keyword evidence="2" id="KW-0808">Transferase</keyword>
<name>A0A1H4NWX7_9BACT</name>
<dbReference type="Proteomes" id="UP000182409">
    <property type="component" value="Unassembled WGS sequence"/>
</dbReference>
<dbReference type="EMBL" id="FNSD01000001">
    <property type="protein sequence ID" value="SEB99757.1"/>
    <property type="molecule type" value="Genomic_DNA"/>
</dbReference>
<dbReference type="GO" id="GO:0030639">
    <property type="term" value="P:polyketide biosynthetic process"/>
    <property type="evidence" value="ECO:0007669"/>
    <property type="project" value="TreeGrafter"/>
</dbReference>
<dbReference type="AlphaFoldDB" id="A0A1H4NWX7"/>
<dbReference type="InterPro" id="IPR016039">
    <property type="entry name" value="Thiolase-like"/>
</dbReference>
<feature type="active site" description="Acyl-thioester intermediate" evidence="3">
    <location>
        <position position="153"/>
    </location>
</feature>
<dbReference type="InterPro" id="IPR011141">
    <property type="entry name" value="Polyketide_synthase_type-III"/>
</dbReference>
<accession>A0A1H4NWX7</accession>
<dbReference type="GO" id="GO:0016747">
    <property type="term" value="F:acyltransferase activity, transferring groups other than amino-acyl groups"/>
    <property type="evidence" value="ECO:0007669"/>
    <property type="project" value="InterPro"/>
</dbReference>
<dbReference type="RefSeq" id="WP_074654253.1">
    <property type="nucleotide sequence ID" value="NZ_FNSD01000001.1"/>
</dbReference>
<evidence type="ECO:0000259" key="5">
    <source>
        <dbReference type="Pfam" id="PF02797"/>
    </source>
</evidence>
<reference evidence="6 7" key="1">
    <citation type="submission" date="2016-10" db="EMBL/GenBank/DDBJ databases">
        <authorList>
            <person name="de Groot N.N."/>
        </authorList>
    </citation>
    <scope>NUCLEOTIDE SEQUENCE [LARGE SCALE GENOMIC DNA]</scope>
    <source>
        <strain evidence="6 7">AB35.6</strain>
    </source>
</reference>
<comment type="similarity">
    <text evidence="1">Belongs to the thiolase-like superfamily. Chalcone/stilbene synthases family.</text>
</comment>
<evidence type="ECO:0000256" key="1">
    <source>
        <dbReference type="ARBA" id="ARBA00005531"/>
    </source>
</evidence>
<evidence type="ECO:0000256" key="2">
    <source>
        <dbReference type="ARBA" id="ARBA00022679"/>
    </source>
</evidence>
<dbReference type="PIRSF" id="PIRSF000451">
    <property type="entry name" value="PKS_III"/>
    <property type="match status" value="1"/>
</dbReference>
<gene>
    <name evidence="6" type="ORF">SAMN05443244_2387</name>
</gene>
<feature type="domain" description="Chalcone/stilbene synthase N-terminal" evidence="4">
    <location>
        <begin position="109"/>
        <end position="215"/>
    </location>
</feature>